<dbReference type="Pfam" id="PF13411">
    <property type="entry name" value="MerR_1"/>
    <property type="match status" value="1"/>
</dbReference>
<keyword evidence="3" id="KW-0804">Transcription</keyword>
<keyword evidence="1" id="KW-0805">Transcription regulation</keyword>
<dbReference type="Gene3D" id="1.10.1660.10">
    <property type="match status" value="1"/>
</dbReference>
<dbReference type="GO" id="GO:0003677">
    <property type="term" value="F:DNA binding"/>
    <property type="evidence" value="ECO:0007669"/>
    <property type="project" value="UniProtKB-KW"/>
</dbReference>
<dbReference type="InterPro" id="IPR047057">
    <property type="entry name" value="MerR_fam"/>
</dbReference>
<dbReference type="SMART" id="SM00422">
    <property type="entry name" value="HTH_MERR"/>
    <property type="match status" value="1"/>
</dbReference>
<evidence type="ECO:0000256" key="3">
    <source>
        <dbReference type="ARBA" id="ARBA00023163"/>
    </source>
</evidence>
<dbReference type="InterPro" id="IPR000551">
    <property type="entry name" value="MerR-type_HTH_dom"/>
</dbReference>
<proteinExistence type="predicted"/>
<dbReference type="PRINTS" id="PR00040">
    <property type="entry name" value="HTHMERR"/>
</dbReference>
<protein>
    <submittedName>
        <fullName evidence="5">MerR family transcriptional regulator</fullName>
    </submittedName>
</protein>
<dbReference type="RefSeq" id="WP_149848478.1">
    <property type="nucleotide sequence ID" value="NZ_VUOB01000010.1"/>
</dbReference>
<evidence type="ECO:0000259" key="4">
    <source>
        <dbReference type="PROSITE" id="PS50937"/>
    </source>
</evidence>
<evidence type="ECO:0000313" key="6">
    <source>
        <dbReference type="Proteomes" id="UP000323454"/>
    </source>
</evidence>
<dbReference type="Proteomes" id="UP000323454">
    <property type="component" value="Unassembled WGS sequence"/>
</dbReference>
<dbReference type="OrthoDB" id="4567915at2"/>
<dbReference type="SUPFAM" id="SSF46955">
    <property type="entry name" value="Putative DNA-binding domain"/>
    <property type="match status" value="1"/>
</dbReference>
<dbReference type="PANTHER" id="PTHR30204">
    <property type="entry name" value="REDOX-CYCLING DRUG-SENSING TRANSCRIPTIONAL ACTIVATOR SOXR"/>
    <property type="match status" value="1"/>
</dbReference>
<dbReference type="PROSITE" id="PS50937">
    <property type="entry name" value="HTH_MERR_2"/>
    <property type="match status" value="1"/>
</dbReference>
<comment type="caution">
    <text evidence="5">The sequence shown here is derived from an EMBL/GenBank/DDBJ whole genome shotgun (WGS) entry which is preliminary data.</text>
</comment>
<evidence type="ECO:0000256" key="2">
    <source>
        <dbReference type="ARBA" id="ARBA00023125"/>
    </source>
</evidence>
<evidence type="ECO:0000256" key="1">
    <source>
        <dbReference type="ARBA" id="ARBA00023015"/>
    </source>
</evidence>
<keyword evidence="6" id="KW-1185">Reference proteome</keyword>
<dbReference type="PANTHER" id="PTHR30204:SF94">
    <property type="entry name" value="HEAVY METAL-DEPENDENT TRANSCRIPTIONAL REGULATOR HI_0293-RELATED"/>
    <property type="match status" value="1"/>
</dbReference>
<feature type="domain" description="HTH merR-type" evidence="4">
    <location>
        <begin position="1"/>
        <end position="68"/>
    </location>
</feature>
<organism evidence="5 6">
    <name type="scientific">Solihabitans fulvus</name>
    <dbReference type="NCBI Taxonomy" id="1892852"/>
    <lineage>
        <taxon>Bacteria</taxon>
        <taxon>Bacillati</taxon>
        <taxon>Actinomycetota</taxon>
        <taxon>Actinomycetes</taxon>
        <taxon>Pseudonocardiales</taxon>
        <taxon>Pseudonocardiaceae</taxon>
        <taxon>Solihabitans</taxon>
    </lineage>
</organism>
<gene>
    <name evidence="5" type="ORF">F0L68_06175</name>
</gene>
<dbReference type="AlphaFoldDB" id="A0A5B2XNE6"/>
<dbReference type="InterPro" id="IPR009061">
    <property type="entry name" value="DNA-bd_dom_put_sf"/>
</dbReference>
<dbReference type="CDD" id="cd01282">
    <property type="entry name" value="HTH_MerR-like_sg3"/>
    <property type="match status" value="1"/>
</dbReference>
<evidence type="ECO:0000313" key="5">
    <source>
        <dbReference type="EMBL" id="KAA2264675.1"/>
    </source>
</evidence>
<keyword evidence="2" id="KW-0238">DNA-binding</keyword>
<dbReference type="GO" id="GO:0003700">
    <property type="term" value="F:DNA-binding transcription factor activity"/>
    <property type="evidence" value="ECO:0007669"/>
    <property type="project" value="InterPro"/>
</dbReference>
<name>A0A5B2XNE6_9PSEU</name>
<dbReference type="EMBL" id="VUOB01000010">
    <property type="protein sequence ID" value="KAA2264675.1"/>
    <property type="molecule type" value="Genomic_DNA"/>
</dbReference>
<reference evidence="5 6" key="2">
    <citation type="submission" date="2019-09" db="EMBL/GenBank/DDBJ databases">
        <authorList>
            <person name="Jin C."/>
        </authorList>
    </citation>
    <scope>NUCLEOTIDE SEQUENCE [LARGE SCALE GENOMIC DNA]</scope>
    <source>
        <strain evidence="5 6">AN110305</strain>
    </source>
</reference>
<accession>A0A5B2XNE6</accession>
<reference evidence="5 6" key="1">
    <citation type="submission" date="2019-09" db="EMBL/GenBank/DDBJ databases">
        <title>Goodfellowia gen. nov., a new genus of the Pseudonocardineae related to Actinoalloteichus, containing Goodfellowia coeruleoviolacea gen. nov., comb. nov. gen. nov., comb. nov.</title>
        <authorList>
            <person name="Labeda D."/>
        </authorList>
    </citation>
    <scope>NUCLEOTIDE SEQUENCE [LARGE SCALE GENOMIC DNA]</scope>
    <source>
        <strain evidence="5 6">AN110305</strain>
    </source>
</reference>
<sequence>MRIGELADLAGTTTRALRYYEQQGLLMAKRAANGHREYDEGDLRLIQEIRSLQGIGFALEETRPFVDCLRAGNEAGDVCPASVAVYQRKLAELDACIDRLQDVRGRLRDQLSQVAGPAALVALEATQPVCETTAHLAHQETPCARLSSQAPPSR</sequence>